<dbReference type="PROSITE" id="PS50297">
    <property type="entry name" value="ANK_REP_REGION"/>
    <property type="match status" value="1"/>
</dbReference>
<feature type="non-terminal residue" evidence="5">
    <location>
        <position position="1"/>
    </location>
</feature>
<dbReference type="InterPro" id="IPR002110">
    <property type="entry name" value="Ankyrin_rpt"/>
</dbReference>
<dbReference type="Pfam" id="PF12796">
    <property type="entry name" value="Ank_2"/>
    <property type="match status" value="1"/>
</dbReference>
<name>N6UDJ7_DENPD</name>
<dbReference type="OrthoDB" id="3246549at2759"/>
<dbReference type="InterPro" id="IPR036770">
    <property type="entry name" value="Ankyrin_rpt-contain_sf"/>
</dbReference>
<dbReference type="PANTHER" id="PTHR24198">
    <property type="entry name" value="ANKYRIN REPEAT AND PROTEIN KINASE DOMAIN-CONTAINING PROTEIN"/>
    <property type="match status" value="1"/>
</dbReference>
<dbReference type="EMBL" id="KB740848">
    <property type="protein sequence ID" value="ENN78701.1"/>
    <property type="molecule type" value="Genomic_DNA"/>
</dbReference>
<protein>
    <recommendedName>
        <fullName evidence="4">SOCS box domain-containing protein</fullName>
    </recommendedName>
</protein>
<keyword evidence="2 3" id="KW-0040">ANK repeat</keyword>
<dbReference type="SMART" id="SM00969">
    <property type="entry name" value="SOCS_box"/>
    <property type="match status" value="1"/>
</dbReference>
<feature type="repeat" description="ANK" evidence="3">
    <location>
        <begin position="107"/>
        <end position="135"/>
    </location>
</feature>
<proteinExistence type="predicted"/>
<dbReference type="InterPro" id="IPR036036">
    <property type="entry name" value="SOCS_box-like_dom_sf"/>
</dbReference>
<dbReference type="CDD" id="cd03716">
    <property type="entry name" value="SOCS_ASB_like"/>
    <property type="match status" value="1"/>
</dbReference>
<dbReference type="OMA" id="HVRDWEF"/>
<evidence type="ECO:0000313" key="5">
    <source>
        <dbReference type="EMBL" id="ENN78701.1"/>
    </source>
</evidence>
<gene>
    <name evidence="6" type="ORF">D910_04230</name>
    <name evidence="5" type="ORF">YQE_04873</name>
</gene>
<sequence length="698" mass="79842">MGGSVSQVFQSGSALLTNGHGHKVSDLTRKNILDIFDALTANPKIGVQRIEGLFLQIPKNENVLAIHDETGYNLLQKFVGANNVELVRWFLAKHSVADINRFPCSLPLHIACLKGHEECVEILLKHGAKIDVEARMCWPGPHTSAAIQQEDSCIERDSRDNRPSIKLQSAIYYALDGDQVNTLIMLSQRTEDPWNGIFRARKPLLHAACERKAWNCTEYLVQERSEEIHILKDEYYPIHYAASNDLKFLELLIAAGADTKVRTCTQQMTLLHVVLLVAHKSAEDTIATIRLLLEHGCKELINAPDSLGNTPLHALIVRYALEEAQYGYDKWNKWDILHLVRYLIQSGAKPSINHSGNSAVACVLRHVRDWDVCYELLNMLLHEDGNPNEVGRDGSVPLMVCLVPLINKDPLHNFTHNMKVTKYFPVFFQLFEKATIQPSTILAFQVCYLNCIRILLKHGANPNCSYRANLTPLHVLVFTVSENITLNCDVQKNINFEFVKNLLILLLTHQLDPNVKVSNRTQHILQSCMDMTQNVRECKDIHYVYDLTLTLIQYGANPDLLLSMSEAIKSHALHSQSIWKSKNHILYYYILLISRKENLIMDPNMTFSKIIMLFYFVMQHKPLFECLRVLHTQQLSLVPGKTTEPLTNIIRNLYSRPRTLKQICRVKIHNCLNRRPGLYINRLNLPNQLKDYLLNFDP</sequence>
<dbReference type="Proteomes" id="UP000030742">
    <property type="component" value="Unassembled WGS sequence"/>
</dbReference>
<dbReference type="SUPFAM" id="SSF48403">
    <property type="entry name" value="Ankyrin repeat"/>
    <property type="match status" value="1"/>
</dbReference>
<evidence type="ECO:0000259" key="4">
    <source>
        <dbReference type="PROSITE" id="PS50225"/>
    </source>
</evidence>
<organism evidence="5">
    <name type="scientific">Dendroctonus ponderosae</name>
    <name type="common">Mountain pine beetle</name>
    <dbReference type="NCBI Taxonomy" id="77166"/>
    <lineage>
        <taxon>Eukaryota</taxon>
        <taxon>Metazoa</taxon>
        <taxon>Ecdysozoa</taxon>
        <taxon>Arthropoda</taxon>
        <taxon>Hexapoda</taxon>
        <taxon>Insecta</taxon>
        <taxon>Pterygota</taxon>
        <taxon>Neoptera</taxon>
        <taxon>Endopterygota</taxon>
        <taxon>Coleoptera</taxon>
        <taxon>Polyphaga</taxon>
        <taxon>Cucujiformia</taxon>
        <taxon>Curculionidae</taxon>
        <taxon>Scolytinae</taxon>
        <taxon>Dendroctonus</taxon>
    </lineage>
</organism>
<dbReference type="PANTHER" id="PTHR24198:SF165">
    <property type="entry name" value="ANKYRIN REPEAT-CONTAINING PROTEIN-RELATED"/>
    <property type="match status" value="1"/>
</dbReference>
<dbReference type="Gene3D" id="1.25.40.20">
    <property type="entry name" value="Ankyrin repeat-containing domain"/>
    <property type="match status" value="3"/>
</dbReference>
<dbReference type="GO" id="GO:0035556">
    <property type="term" value="P:intracellular signal transduction"/>
    <property type="evidence" value="ECO:0007669"/>
    <property type="project" value="InterPro"/>
</dbReference>
<accession>N6UDJ7</accession>
<feature type="domain" description="SOCS box" evidence="4">
    <location>
        <begin position="641"/>
        <end position="698"/>
    </location>
</feature>
<dbReference type="SMART" id="SM00248">
    <property type="entry name" value="ANK"/>
    <property type="match status" value="9"/>
</dbReference>
<keyword evidence="1" id="KW-0677">Repeat</keyword>
<dbReference type="InterPro" id="IPR001496">
    <property type="entry name" value="SOCS_box"/>
</dbReference>
<dbReference type="SUPFAM" id="SSF158235">
    <property type="entry name" value="SOCS box-like"/>
    <property type="match status" value="1"/>
</dbReference>
<dbReference type="Gene3D" id="1.10.750.20">
    <property type="entry name" value="SOCS box"/>
    <property type="match status" value="1"/>
</dbReference>
<dbReference type="PROSITE" id="PS50225">
    <property type="entry name" value="SOCS"/>
    <property type="match status" value="1"/>
</dbReference>
<evidence type="ECO:0000256" key="2">
    <source>
        <dbReference type="ARBA" id="ARBA00023043"/>
    </source>
</evidence>
<evidence type="ECO:0000256" key="3">
    <source>
        <dbReference type="PROSITE-ProRule" id="PRU00023"/>
    </source>
</evidence>
<dbReference type="PROSITE" id="PS50088">
    <property type="entry name" value="ANK_REPEAT"/>
    <property type="match status" value="1"/>
</dbReference>
<dbReference type="HOGENOM" id="CLU_410642_0_0_1"/>
<evidence type="ECO:0000256" key="1">
    <source>
        <dbReference type="ARBA" id="ARBA00022737"/>
    </source>
</evidence>
<reference evidence="5 7" key="1">
    <citation type="journal article" date="2013" name="Genome Biol.">
        <title>Draft genome of the mountain pine beetle, Dendroctonus ponderosae Hopkins, a major forest pest.</title>
        <authorList>
            <person name="Keeling C.I."/>
            <person name="Yuen M.M."/>
            <person name="Liao N.Y."/>
            <person name="Docking T.R."/>
            <person name="Chan S.K."/>
            <person name="Taylor G.A."/>
            <person name="Palmquist D.L."/>
            <person name="Jackman S.D."/>
            <person name="Nguyen A."/>
            <person name="Li M."/>
            <person name="Henderson H."/>
            <person name="Janes J.K."/>
            <person name="Zhao Y."/>
            <person name="Pandoh P."/>
            <person name="Moore R."/>
            <person name="Sperling F.A."/>
            <person name="Huber D.P."/>
            <person name="Birol I."/>
            <person name="Jones S.J."/>
            <person name="Bohlmann J."/>
        </authorList>
    </citation>
    <scope>NUCLEOTIDE SEQUENCE</scope>
</reference>
<dbReference type="AlphaFoldDB" id="N6UDJ7"/>
<evidence type="ECO:0000313" key="6">
    <source>
        <dbReference type="EMBL" id="ERL86827.1"/>
    </source>
</evidence>
<dbReference type="Pfam" id="PF00023">
    <property type="entry name" value="Ank"/>
    <property type="match status" value="1"/>
</dbReference>
<dbReference type="STRING" id="77166.N6UDJ7"/>
<dbReference type="Pfam" id="PF07525">
    <property type="entry name" value="SOCS_box"/>
    <property type="match status" value="1"/>
</dbReference>
<dbReference type="EMBL" id="KB631868">
    <property type="protein sequence ID" value="ERL86827.1"/>
    <property type="molecule type" value="Genomic_DNA"/>
</dbReference>
<evidence type="ECO:0000313" key="7">
    <source>
        <dbReference type="Proteomes" id="UP000030742"/>
    </source>
</evidence>